<evidence type="ECO:0000256" key="2">
    <source>
        <dbReference type="ARBA" id="ARBA00022723"/>
    </source>
</evidence>
<organism evidence="5 6">
    <name type="scientific">Aegilops tauschii subsp. strangulata</name>
    <name type="common">Goatgrass</name>
    <dbReference type="NCBI Taxonomy" id="200361"/>
    <lineage>
        <taxon>Eukaryota</taxon>
        <taxon>Viridiplantae</taxon>
        <taxon>Streptophyta</taxon>
        <taxon>Embryophyta</taxon>
        <taxon>Tracheophyta</taxon>
        <taxon>Spermatophyta</taxon>
        <taxon>Magnoliopsida</taxon>
        <taxon>Liliopsida</taxon>
        <taxon>Poales</taxon>
        <taxon>Poaceae</taxon>
        <taxon>BOP clade</taxon>
        <taxon>Pooideae</taxon>
        <taxon>Triticodae</taxon>
        <taxon>Triticeae</taxon>
        <taxon>Triticinae</taxon>
        <taxon>Aegilops</taxon>
    </lineage>
</organism>
<dbReference type="PANTHER" id="PTHR47947:SF4">
    <property type="entry name" value="CYTOCHROME P450 CYP81A1"/>
    <property type="match status" value="1"/>
</dbReference>
<evidence type="ECO:0000256" key="3">
    <source>
        <dbReference type="ARBA" id="ARBA00023002"/>
    </source>
</evidence>
<reference evidence="5" key="4">
    <citation type="submission" date="2019-03" db="UniProtKB">
        <authorList>
            <consortium name="EnsemblPlants"/>
        </authorList>
    </citation>
    <scope>IDENTIFICATION</scope>
</reference>
<dbReference type="Gramene" id="AET2Gv21147200.1">
    <property type="protein sequence ID" value="AET2Gv21147200.1"/>
    <property type="gene ID" value="AET2Gv21147200"/>
</dbReference>
<dbReference type="GO" id="GO:0004497">
    <property type="term" value="F:monooxygenase activity"/>
    <property type="evidence" value="ECO:0007669"/>
    <property type="project" value="InterPro"/>
</dbReference>
<keyword evidence="4" id="KW-0408">Iron</keyword>
<reference evidence="5" key="5">
    <citation type="journal article" date="2021" name="G3 (Bethesda)">
        <title>Aegilops tauschii genome assembly Aet v5.0 features greater sequence contiguity and improved annotation.</title>
        <authorList>
            <person name="Wang L."/>
            <person name="Zhu T."/>
            <person name="Rodriguez J.C."/>
            <person name="Deal K.R."/>
            <person name="Dubcovsky J."/>
            <person name="McGuire P.E."/>
            <person name="Lux T."/>
            <person name="Spannagl M."/>
            <person name="Mayer K.F.X."/>
            <person name="Baldrich P."/>
            <person name="Meyers B.C."/>
            <person name="Huo N."/>
            <person name="Gu Y.Q."/>
            <person name="Zhou H."/>
            <person name="Devos K.M."/>
            <person name="Bennetzen J.L."/>
            <person name="Unver T."/>
            <person name="Budak H."/>
            <person name="Gulick P.J."/>
            <person name="Galiba G."/>
            <person name="Kalapos B."/>
            <person name="Nelson D.R."/>
            <person name="Li P."/>
            <person name="You F.M."/>
            <person name="Luo M.C."/>
            <person name="Dvorak J."/>
        </authorList>
    </citation>
    <scope>NUCLEOTIDE SEQUENCE [LARGE SCALE GENOMIC DNA]</scope>
    <source>
        <strain evidence="5">cv. AL8/78</strain>
    </source>
</reference>
<evidence type="ECO:0000313" key="6">
    <source>
        <dbReference type="Proteomes" id="UP000015105"/>
    </source>
</evidence>
<dbReference type="GO" id="GO:0020037">
    <property type="term" value="F:heme binding"/>
    <property type="evidence" value="ECO:0007669"/>
    <property type="project" value="InterPro"/>
</dbReference>
<dbReference type="GO" id="GO:0005506">
    <property type="term" value="F:iron ion binding"/>
    <property type="evidence" value="ECO:0007669"/>
    <property type="project" value="InterPro"/>
</dbReference>
<dbReference type="PANTHER" id="PTHR47947">
    <property type="entry name" value="CYTOCHROME P450 82C3-RELATED"/>
    <property type="match status" value="1"/>
</dbReference>
<dbReference type="Gene3D" id="1.10.630.10">
    <property type="entry name" value="Cytochrome P450"/>
    <property type="match status" value="1"/>
</dbReference>
<keyword evidence="3" id="KW-0560">Oxidoreductase</keyword>
<reference evidence="6" key="2">
    <citation type="journal article" date="2017" name="Nat. Plants">
        <title>The Aegilops tauschii genome reveals multiple impacts of transposons.</title>
        <authorList>
            <person name="Zhao G."/>
            <person name="Zou C."/>
            <person name="Li K."/>
            <person name="Wang K."/>
            <person name="Li T."/>
            <person name="Gao L."/>
            <person name="Zhang X."/>
            <person name="Wang H."/>
            <person name="Yang Z."/>
            <person name="Liu X."/>
            <person name="Jiang W."/>
            <person name="Mao L."/>
            <person name="Kong X."/>
            <person name="Jiao Y."/>
            <person name="Jia J."/>
        </authorList>
    </citation>
    <scope>NUCLEOTIDE SEQUENCE [LARGE SCALE GENOMIC DNA]</scope>
    <source>
        <strain evidence="6">cv. AL8/78</strain>
    </source>
</reference>
<dbReference type="STRING" id="200361.A0A453D9A3"/>
<dbReference type="SUPFAM" id="SSF48264">
    <property type="entry name" value="Cytochrome P450"/>
    <property type="match status" value="1"/>
</dbReference>
<evidence type="ECO:0000256" key="1">
    <source>
        <dbReference type="ARBA" id="ARBA00022617"/>
    </source>
</evidence>
<keyword evidence="6" id="KW-1185">Reference proteome</keyword>
<dbReference type="Pfam" id="PF00067">
    <property type="entry name" value="p450"/>
    <property type="match status" value="1"/>
</dbReference>
<protein>
    <submittedName>
        <fullName evidence="5">Uncharacterized protein</fullName>
    </submittedName>
</protein>
<reference evidence="6" key="1">
    <citation type="journal article" date="2014" name="Science">
        <title>Ancient hybridizations among the ancestral genomes of bread wheat.</title>
        <authorList>
            <consortium name="International Wheat Genome Sequencing Consortium,"/>
            <person name="Marcussen T."/>
            <person name="Sandve S.R."/>
            <person name="Heier L."/>
            <person name="Spannagl M."/>
            <person name="Pfeifer M."/>
            <person name="Jakobsen K.S."/>
            <person name="Wulff B.B."/>
            <person name="Steuernagel B."/>
            <person name="Mayer K.F."/>
            <person name="Olsen O.A."/>
        </authorList>
    </citation>
    <scope>NUCLEOTIDE SEQUENCE [LARGE SCALE GENOMIC DNA]</scope>
    <source>
        <strain evidence="6">cv. AL8/78</strain>
    </source>
</reference>
<dbReference type="AlphaFoldDB" id="A0A453D9A3"/>
<evidence type="ECO:0000313" key="5">
    <source>
        <dbReference type="EnsemblPlants" id="AET2Gv21147200.1"/>
    </source>
</evidence>
<reference evidence="5" key="3">
    <citation type="journal article" date="2017" name="Nature">
        <title>Genome sequence of the progenitor of the wheat D genome Aegilops tauschii.</title>
        <authorList>
            <person name="Luo M.C."/>
            <person name="Gu Y.Q."/>
            <person name="Puiu D."/>
            <person name="Wang H."/>
            <person name="Twardziok S.O."/>
            <person name="Deal K.R."/>
            <person name="Huo N."/>
            <person name="Zhu T."/>
            <person name="Wang L."/>
            <person name="Wang Y."/>
            <person name="McGuire P.E."/>
            <person name="Liu S."/>
            <person name="Long H."/>
            <person name="Ramasamy R.K."/>
            <person name="Rodriguez J.C."/>
            <person name="Van S.L."/>
            <person name="Yuan L."/>
            <person name="Wang Z."/>
            <person name="Xia Z."/>
            <person name="Xiao L."/>
            <person name="Anderson O.D."/>
            <person name="Ouyang S."/>
            <person name="Liang Y."/>
            <person name="Zimin A.V."/>
            <person name="Pertea G."/>
            <person name="Qi P."/>
            <person name="Bennetzen J.L."/>
            <person name="Dai X."/>
            <person name="Dawson M.W."/>
            <person name="Muller H.G."/>
            <person name="Kugler K."/>
            <person name="Rivarola-Duarte L."/>
            <person name="Spannagl M."/>
            <person name="Mayer K.F.X."/>
            <person name="Lu F.H."/>
            <person name="Bevan M.W."/>
            <person name="Leroy P."/>
            <person name="Li P."/>
            <person name="You F.M."/>
            <person name="Sun Q."/>
            <person name="Liu Z."/>
            <person name="Lyons E."/>
            <person name="Wicker T."/>
            <person name="Salzberg S.L."/>
            <person name="Devos K.M."/>
            <person name="Dvorak J."/>
        </authorList>
    </citation>
    <scope>NUCLEOTIDE SEQUENCE [LARGE SCALE GENOMIC DNA]</scope>
    <source>
        <strain evidence="5">cv. AL8/78</strain>
    </source>
</reference>
<evidence type="ECO:0000256" key="4">
    <source>
        <dbReference type="ARBA" id="ARBA00023004"/>
    </source>
</evidence>
<dbReference type="InterPro" id="IPR050651">
    <property type="entry name" value="Plant_Cytochrome_P450_Monoox"/>
</dbReference>
<dbReference type="InterPro" id="IPR036396">
    <property type="entry name" value="Cyt_P450_sf"/>
</dbReference>
<dbReference type="InterPro" id="IPR001128">
    <property type="entry name" value="Cyt_P450"/>
</dbReference>
<dbReference type="GO" id="GO:0016705">
    <property type="term" value="F:oxidoreductase activity, acting on paired donors, with incorporation or reduction of molecular oxygen"/>
    <property type="evidence" value="ECO:0007669"/>
    <property type="project" value="InterPro"/>
</dbReference>
<keyword evidence="1" id="KW-0349">Heme</keyword>
<sequence length="106" mass="11466">MDVRPVLFPYPDSHPLAGDERPVLLGRCAAGFVHTGGEPSRLLDEKDLPYLPYLHCIISETLRLCPAAPLLLPHEAAADCKLHGYDVAAGTIVLVNAYAIHRDLAA</sequence>
<proteinExistence type="predicted"/>
<name>A0A453D9A3_AEGTS</name>
<keyword evidence="2" id="KW-0479">Metal-binding</keyword>
<accession>A0A453D9A3</accession>
<dbReference type="EnsemblPlants" id="AET2Gv21147200.1">
    <property type="protein sequence ID" value="AET2Gv21147200.1"/>
    <property type="gene ID" value="AET2Gv21147200"/>
</dbReference>
<dbReference type="Proteomes" id="UP000015105">
    <property type="component" value="Chromosome 2D"/>
</dbReference>